<evidence type="ECO:0000259" key="1">
    <source>
        <dbReference type="Pfam" id="PF12680"/>
    </source>
</evidence>
<dbReference type="AlphaFoldDB" id="A0A2W2F4T4"/>
<comment type="caution">
    <text evidence="2">The sequence shown here is derived from an EMBL/GenBank/DDBJ whole genome shotgun (WGS) entry which is preliminary data.</text>
</comment>
<dbReference type="OrthoDB" id="9182871at2"/>
<dbReference type="Proteomes" id="UP000249304">
    <property type="component" value="Unassembled WGS sequence"/>
</dbReference>
<evidence type="ECO:0000313" key="2">
    <source>
        <dbReference type="EMBL" id="PZG16587.1"/>
    </source>
</evidence>
<dbReference type="Gene3D" id="3.10.450.50">
    <property type="match status" value="1"/>
</dbReference>
<organism evidence="2 3">
    <name type="scientific">Nonomuraea aridisoli</name>
    <dbReference type="NCBI Taxonomy" id="2070368"/>
    <lineage>
        <taxon>Bacteria</taxon>
        <taxon>Bacillati</taxon>
        <taxon>Actinomycetota</taxon>
        <taxon>Actinomycetes</taxon>
        <taxon>Streptosporangiales</taxon>
        <taxon>Streptosporangiaceae</taxon>
        <taxon>Nonomuraea</taxon>
    </lineage>
</organism>
<dbReference type="Pfam" id="PF12680">
    <property type="entry name" value="SnoaL_2"/>
    <property type="match status" value="1"/>
</dbReference>
<accession>A0A2W2F4T4</accession>
<name>A0A2W2F4T4_9ACTN</name>
<gene>
    <name evidence="2" type="ORF">C1J01_20620</name>
</gene>
<dbReference type="InterPro" id="IPR037401">
    <property type="entry name" value="SnoaL-like"/>
</dbReference>
<proteinExistence type="predicted"/>
<evidence type="ECO:0000313" key="3">
    <source>
        <dbReference type="Proteomes" id="UP000249304"/>
    </source>
</evidence>
<dbReference type="EMBL" id="POUD01000082">
    <property type="protein sequence ID" value="PZG16587.1"/>
    <property type="molecule type" value="Genomic_DNA"/>
</dbReference>
<sequence length="138" mass="15514">MVTRTGIDVVHEFWARVWQAQDWDAIDELVAEDFVLISGGDRVESRAAFKEWAKGFGAGFRDLTFEVVESFENHDGSRVCSLWRLTGRNNGAFGTEPDGQPVEMTGTAVWAVRDDGKLLSNQVERNAFEVYRKLTGGR</sequence>
<keyword evidence="3" id="KW-1185">Reference proteome</keyword>
<dbReference type="InterPro" id="IPR032710">
    <property type="entry name" value="NTF2-like_dom_sf"/>
</dbReference>
<feature type="domain" description="SnoaL-like" evidence="1">
    <location>
        <begin position="12"/>
        <end position="118"/>
    </location>
</feature>
<protein>
    <submittedName>
        <fullName evidence="2">SnoaL-like polyketide cyclase</fullName>
    </submittedName>
</protein>
<dbReference type="SUPFAM" id="SSF54427">
    <property type="entry name" value="NTF2-like"/>
    <property type="match status" value="1"/>
</dbReference>
<reference evidence="2 3" key="1">
    <citation type="submission" date="2018-01" db="EMBL/GenBank/DDBJ databases">
        <title>Draft genome sequence of Nonomuraea sp. KC333.</title>
        <authorList>
            <person name="Sahin N."/>
            <person name="Saygin H."/>
            <person name="Ay H."/>
        </authorList>
    </citation>
    <scope>NUCLEOTIDE SEQUENCE [LARGE SCALE GENOMIC DNA]</scope>
    <source>
        <strain evidence="2 3">KC333</strain>
    </source>
</reference>